<dbReference type="Gramene" id="CDY47009">
    <property type="protein sequence ID" value="CDY47009"/>
    <property type="gene ID" value="GSBRNA2T00086519001"/>
</dbReference>
<accession>A0A078ICD8</accession>
<proteinExistence type="predicted"/>
<evidence type="ECO:0000313" key="2">
    <source>
        <dbReference type="Proteomes" id="UP000028999"/>
    </source>
</evidence>
<gene>
    <name evidence="1" type="primary">BnaC02g41940D</name>
    <name evidence="1" type="ORF">GSBRNA2T00086519001</name>
</gene>
<organism evidence="1 2">
    <name type="scientific">Brassica napus</name>
    <name type="common">Rape</name>
    <dbReference type="NCBI Taxonomy" id="3708"/>
    <lineage>
        <taxon>Eukaryota</taxon>
        <taxon>Viridiplantae</taxon>
        <taxon>Streptophyta</taxon>
        <taxon>Embryophyta</taxon>
        <taxon>Tracheophyta</taxon>
        <taxon>Spermatophyta</taxon>
        <taxon>Magnoliopsida</taxon>
        <taxon>eudicotyledons</taxon>
        <taxon>Gunneridae</taxon>
        <taxon>Pentapetalae</taxon>
        <taxon>rosids</taxon>
        <taxon>malvids</taxon>
        <taxon>Brassicales</taxon>
        <taxon>Brassicaceae</taxon>
        <taxon>Brassiceae</taxon>
        <taxon>Brassica</taxon>
    </lineage>
</organism>
<dbReference type="OMA" id="VWKDSHG"/>
<evidence type="ECO:0000313" key="1">
    <source>
        <dbReference type="EMBL" id="CDY47009.1"/>
    </source>
</evidence>
<dbReference type="Proteomes" id="UP000028999">
    <property type="component" value="Unassembled WGS sequence"/>
</dbReference>
<sequence length="145" mass="17228">MRSLNARRLYKYGLYQLPPSSPDIFSLLSIYANMDYFFGRKNNIVEPQLDRDPYHWIIWYIWKVRNDKLFRGIDRNPLELVRYAESECQAWFNANERIHASPHVQISKEPQFLSLGNICMVDGSWSFTAQFSGYGWVWKDSHGKI</sequence>
<reference evidence="1 2" key="1">
    <citation type="journal article" date="2014" name="Science">
        <title>Plant genetics. Early allopolyploid evolution in the post-Neolithic Brassica napus oilseed genome.</title>
        <authorList>
            <person name="Chalhoub B."/>
            <person name="Denoeud F."/>
            <person name="Liu S."/>
            <person name="Parkin I.A."/>
            <person name="Tang H."/>
            <person name="Wang X."/>
            <person name="Chiquet J."/>
            <person name="Belcram H."/>
            <person name="Tong C."/>
            <person name="Samans B."/>
            <person name="Correa M."/>
            <person name="Da Silva C."/>
            <person name="Just J."/>
            <person name="Falentin C."/>
            <person name="Koh C.S."/>
            <person name="Le Clainche I."/>
            <person name="Bernard M."/>
            <person name="Bento P."/>
            <person name="Noel B."/>
            <person name="Labadie K."/>
            <person name="Alberti A."/>
            <person name="Charles M."/>
            <person name="Arnaud D."/>
            <person name="Guo H."/>
            <person name="Daviaud C."/>
            <person name="Alamery S."/>
            <person name="Jabbari K."/>
            <person name="Zhao M."/>
            <person name="Edger P.P."/>
            <person name="Chelaifa H."/>
            <person name="Tack D."/>
            <person name="Lassalle G."/>
            <person name="Mestiri I."/>
            <person name="Schnel N."/>
            <person name="Le Paslier M.C."/>
            <person name="Fan G."/>
            <person name="Renault V."/>
            <person name="Bayer P.E."/>
            <person name="Golicz A.A."/>
            <person name="Manoli S."/>
            <person name="Lee T.H."/>
            <person name="Thi V.H."/>
            <person name="Chalabi S."/>
            <person name="Hu Q."/>
            <person name="Fan C."/>
            <person name="Tollenaere R."/>
            <person name="Lu Y."/>
            <person name="Battail C."/>
            <person name="Shen J."/>
            <person name="Sidebottom C.H."/>
            <person name="Wang X."/>
            <person name="Canaguier A."/>
            <person name="Chauveau A."/>
            <person name="Berard A."/>
            <person name="Deniot G."/>
            <person name="Guan M."/>
            <person name="Liu Z."/>
            <person name="Sun F."/>
            <person name="Lim Y.P."/>
            <person name="Lyons E."/>
            <person name="Town C.D."/>
            <person name="Bancroft I."/>
            <person name="Wang X."/>
            <person name="Meng J."/>
            <person name="Ma J."/>
            <person name="Pires J.C."/>
            <person name="King G.J."/>
            <person name="Brunel D."/>
            <person name="Delourme R."/>
            <person name="Renard M."/>
            <person name="Aury J.M."/>
            <person name="Adams K.L."/>
            <person name="Batley J."/>
            <person name="Snowdon R.J."/>
            <person name="Tost J."/>
            <person name="Edwards D."/>
            <person name="Zhou Y."/>
            <person name="Hua W."/>
            <person name="Sharpe A.G."/>
            <person name="Paterson A.H."/>
            <person name="Guan C."/>
            <person name="Wincker P."/>
        </authorList>
    </citation>
    <scope>NUCLEOTIDE SEQUENCE [LARGE SCALE GENOMIC DNA]</scope>
    <source>
        <strain evidence="2">cv. Darmor-bzh</strain>
    </source>
</reference>
<name>A0A078ICD8_BRANA</name>
<dbReference type="EMBL" id="LK032694">
    <property type="protein sequence ID" value="CDY47009.1"/>
    <property type="molecule type" value="Genomic_DNA"/>
</dbReference>
<dbReference type="PaxDb" id="3708-A0A078ICD8"/>
<keyword evidence="2" id="KW-1185">Reference proteome</keyword>
<dbReference type="AlphaFoldDB" id="A0A078ICD8"/>
<protein>
    <submittedName>
        <fullName evidence="1">BnaC02g41940D protein</fullName>
    </submittedName>
</protein>